<keyword evidence="2" id="KW-1185">Reference proteome</keyword>
<evidence type="ECO:0000313" key="1">
    <source>
        <dbReference type="EMBL" id="TLC97530.1"/>
    </source>
</evidence>
<comment type="caution">
    <text evidence="1">The sequence shown here is derived from an EMBL/GenBank/DDBJ whole genome shotgun (WGS) entry which is preliminary data.</text>
</comment>
<accession>A0A4U8PYY4</accession>
<dbReference type="AlphaFoldDB" id="A0A4U8PYY4"/>
<sequence>MYNGLFYSQRRGNSQPNRGMRTNANTRAMQQPCCNNRSYAQNNFNGKKNTFSNCEEDCRENDKEKCKEKCNDECKDNCQDEQSPDCTDVFCKASSFGGMILPEGIEKGTAYNVVSVNLNTAECRHFNTELSFSCNILSMNARTRLKFQIFKQEKNQMMPLPLSSGCSYFRNDMVTESNVVTFSAIDCDSYSTPWINYSVFIEIMGQQTVGSVMITNPVLIAIVADSKKRNFVEGDINGQAD</sequence>
<organism evidence="1 2">
    <name type="scientific">Robinsoniella peoriensis</name>
    <dbReference type="NCBI Taxonomy" id="180332"/>
    <lineage>
        <taxon>Bacteria</taxon>
        <taxon>Bacillati</taxon>
        <taxon>Bacillota</taxon>
        <taxon>Clostridia</taxon>
        <taxon>Lachnospirales</taxon>
        <taxon>Lachnospiraceae</taxon>
        <taxon>Robinsoniella</taxon>
    </lineage>
</organism>
<dbReference type="OrthoDB" id="2034215at2"/>
<reference evidence="1 2" key="1">
    <citation type="journal article" date="2019" name="Anaerobe">
        <title>Detection of Robinsoniella peoriensis in multiple bone samples of a trauma patient.</title>
        <authorList>
            <person name="Schrottner P."/>
            <person name="Hartwich K."/>
            <person name="Bunk B."/>
            <person name="Schober I."/>
            <person name="Helbig S."/>
            <person name="Rudolph W.W."/>
            <person name="Gunzer F."/>
        </authorList>
    </citation>
    <scope>NUCLEOTIDE SEQUENCE [LARGE SCALE GENOMIC DNA]</scope>
    <source>
        <strain evidence="1 2">DSM 106044</strain>
    </source>
</reference>
<dbReference type="RefSeq" id="WP_083267314.1">
    <property type="nucleotide sequence ID" value="NZ_CABMJZ010000024.1"/>
</dbReference>
<dbReference type="Proteomes" id="UP000306509">
    <property type="component" value="Unassembled WGS sequence"/>
</dbReference>
<dbReference type="Pfam" id="PF14879">
    <property type="entry name" value="DUF4489"/>
    <property type="match status" value="1"/>
</dbReference>
<gene>
    <name evidence="1" type="ORF">DSM106044_05685</name>
</gene>
<protein>
    <submittedName>
        <fullName evidence="1">Uncharacterized protein</fullName>
    </submittedName>
</protein>
<evidence type="ECO:0000313" key="2">
    <source>
        <dbReference type="Proteomes" id="UP000306509"/>
    </source>
</evidence>
<name>A0A4U8PYY4_9FIRM</name>
<proteinExistence type="predicted"/>
<dbReference type="InterPro" id="IPR027972">
    <property type="entry name" value="DUF4489"/>
</dbReference>
<dbReference type="EMBL" id="QGQD01000119">
    <property type="protein sequence ID" value="TLC97530.1"/>
    <property type="molecule type" value="Genomic_DNA"/>
</dbReference>
<dbReference type="STRING" id="180332.GCA_000797495_01287"/>